<keyword evidence="2" id="KW-0449">Lipoprotein</keyword>
<comment type="similarity">
    <text evidence="1 2">Belongs to the phospholipid scramblase family.</text>
</comment>
<dbReference type="EMBL" id="JAEAOA010002141">
    <property type="protein sequence ID" value="KAK3611372.1"/>
    <property type="molecule type" value="Genomic_DNA"/>
</dbReference>
<evidence type="ECO:0000256" key="2">
    <source>
        <dbReference type="RuleBase" id="RU363116"/>
    </source>
</evidence>
<comment type="function">
    <text evidence="2">May mediate accelerated ATP-independent bidirectional transbilayer migration of phospholipids upon binding calcium ions that results in a loss of phospholipid asymmetry in the plasma membrane.</text>
</comment>
<sequence length="245" mass="27480">MATVTNQPMNSKPMSGAPLPQSLAYLTQIDQLIIKQKVELLEVLTGCETQNKYEIFNSLNQQIYYAKEESSFCMRYWCGPNRGFIIHITDNDGQEVMTLTREFKCCAGCCWCADACCGFLLRVEAPPGNVVGYCKQRTSCCALHMDLLDAAMQPLFKIWGPCCPCQCICCPSDINFPVKDINNPDKVQANIAKMWAGAMREMLTDADTFGVTFPLEMDVKQKATIIGAVFLLEFIVFETQKNNNQ</sequence>
<dbReference type="PANTHER" id="PTHR23248">
    <property type="entry name" value="PHOSPHOLIPID SCRAMBLASE-RELATED"/>
    <property type="match status" value="1"/>
</dbReference>
<organism evidence="3 4">
    <name type="scientific">Potamilus streckersoni</name>
    <dbReference type="NCBI Taxonomy" id="2493646"/>
    <lineage>
        <taxon>Eukaryota</taxon>
        <taxon>Metazoa</taxon>
        <taxon>Spiralia</taxon>
        <taxon>Lophotrochozoa</taxon>
        <taxon>Mollusca</taxon>
        <taxon>Bivalvia</taxon>
        <taxon>Autobranchia</taxon>
        <taxon>Heteroconchia</taxon>
        <taxon>Palaeoheterodonta</taxon>
        <taxon>Unionida</taxon>
        <taxon>Unionoidea</taxon>
        <taxon>Unionidae</taxon>
        <taxon>Ambleminae</taxon>
        <taxon>Lampsilini</taxon>
        <taxon>Potamilus</taxon>
    </lineage>
</organism>
<dbReference type="Pfam" id="PF03803">
    <property type="entry name" value="Scramblase"/>
    <property type="match status" value="1"/>
</dbReference>
<comment type="caution">
    <text evidence="3">The sequence shown here is derived from an EMBL/GenBank/DDBJ whole genome shotgun (WGS) entry which is preliminary data.</text>
</comment>
<keyword evidence="2" id="KW-0564">Palmitate</keyword>
<evidence type="ECO:0000256" key="1">
    <source>
        <dbReference type="ARBA" id="ARBA00005350"/>
    </source>
</evidence>
<proteinExistence type="inferred from homology"/>
<reference evidence="3" key="1">
    <citation type="journal article" date="2021" name="Genome Biol. Evol.">
        <title>A High-Quality Reference Genome for a Parasitic Bivalve with Doubly Uniparental Inheritance (Bivalvia: Unionida).</title>
        <authorList>
            <person name="Smith C.H."/>
        </authorList>
    </citation>
    <scope>NUCLEOTIDE SEQUENCE</scope>
    <source>
        <strain evidence="3">CHS0354</strain>
    </source>
</reference>
<name>A0AAE0WFI9_9BIVA</name>
<dbReference type="Proteomes" id="UP001195483">
    <property type="component" value="Unassembled WGS sequence"/>
</dbReference>
<keyword evidence="2" id="KW-0106">Calcium</keyword>
<dbReference type="SUPFAM" id="SSF54518">
    <property type="entry name" value="Tubby C-terminal domain-like"/>
    <property type="match status" value="1"/>
</dbReference>
<evidence type="ECO:0000313" key="3">
    <source>
        <dbReference type="EMBL" id="KAK3611372.1"/>
    </source>
</evidence>
<dbReference type="InterPro" id="IPR025659">
    <property type="entry name" value="Tubby-like_C"/>
</dbReference>
<keyword evidence="4" id="KW-1185">Reference proteome</keyword>
<accession>A0AAE0WFI9</accession>
<dbReference type="InterPro" id="IPR005552">
    <property type="entry name" value="Scramblase"/>
</dbReference>
<protein>
    <recommendedName>
        <fullName evidence="2">Phospholipid scramblase</fullName>
    </recommendedName>
</protein>
<dbReference type="PANTHER" id="PTHR23248:SF63">
    <property type="entry name" value="PHOSPHOLIPID SCRAMBLASE"/>
    <property type="match status" value="1"/>
</dbReference>
<evidence type="ECO:0000313" key="4">
    <source>
        <dbReference type="Proteomes" id="UP001195483"/>
    </source>
</evidence>
<gene>
    <name evidence="3" type="ORF">CHS0354_036570</name>
</gene>
<dbReference type="GO" id="GO:0017128">
    <property type="term" value="F:phospholipid scramblase activity"/>
    <property type="evidence" value="ECO:0007669"/>
    <property type="project" value="InterPro"/>
</dbReference>
<comment type="cofactor">
    <cofactor evidence="2">
        <name>Ca(2+)</name>
        <dbReference type="ChEBI" id="CHEBI:29108"/>
    </cofactor>
</comment>
<reference evidence="3" key="2">
    <citation type="journal article" date="2021" name="Genome Biol. Evol.">
        <title>Developing a high-quality reference genome for a parasitic bivalve with doubly uniparental inheritance (Bivalvia: Unionida).</title>
        <authorList>
            <person name="Smith C.H."/>
        </authorList>
    </citation>
    <scope>NUCLEOTIDE SEQUENCE</scope>
    <source>
        <strain evidence="3">CHS0354</strain>
        <tissue evidence="3">Mantle</tissue>
    </source>
</reference>
<reference evidence="3" key="3">
    <citation type="submission" date="2023-05" db="EMBL/GenBank/DDBJ databases">
        <authorList>
            <person name="Smith C.H."/>
        </authorList>
    </citation>
    <scope>NUCLEOTIDE SEQUENCE</scope>
    <source>
        <strain evidence="3">CHS0354</strain>
        <tissue evidence="3">Mantle</tissue>
    </source>
</reference>
<dbReference type="GO" id="GO:0005886">
    <property type="term" value="C:plasma membrane"/>
    <property type="evidence" value="ECO:0007669"/>
    <property type="project" value="TreeGrafter"/>
</dbReference>
<dbReference type="AlphaFoldDB" id="A0AAE0WFI9"/>